<dbReference type="Gene3D" id="3.40.50.150">
    <property type="entry name" value="Vaccinia Virus protein VP39"/>
    <property type="match status" value="1"/>
</dbReference>
<dbReference type="InterPro" id="IPR029063">
    <property type="entry name" value="SAM-dependent_MTases_sf"/>
</dbReference>
<dbReference type="GO" id="GO:0008757">
    <property type="term" value="F:S-adenosylmethionine-dependent methyltransferase activity"/>
    <property type="evidence" value="ECO:0007669"/>
    <property type="project" value="InterPro"/>
</dbReference>
<dbReference type="CDD" id="cd02440">
    <property type="entry name" value="AdoMet_MTases"/>
    <property type="match status" value="1"/>
</dbReference>
<dbReference type="Pfam" id="PF08241">
    <property type="entry name" value="Methyltransf_11"/>
    <property type="match status" value="1"/>
</dbReference>
<dbReference type="Proteomes" id="UP000324233">
    <property type="component" value="Chromosome"/>
</dbReference>
<evidence type="ECO:0000313" key="2">
    <source>
        <dbReference type="EMBL" id="QEH36641.1"/>
    </source>
</evidence>
<dbReference type="InterPro" id="IPR013216">
    <property type="entry name" value="Methyltransf_11"/>
</dbReference>
<evidence type="ECO:0000259" key="1">
    <source>
        <dbReference type="Pfam" id="PF08241"/>
    </source>
</evidence>
<dbReference type="SUPFAM" id="SSF53335">
    <property type="entry name" value="S-adenosyl-L-methionine-dependent methyltransferases"/>
    <property type="match status" value="1"/>
</dbReference>
<feature type="domain" description="Methyltransferase type 11" evidence="1">
    <location>
        <begin position="61"/>
        <end position="109"/>
    </location>
</feature>
<gene>
    <name evidence="2" type="ORF">OJF2_52260</name>
</gene>
<dbReference type="KEGG" id="agv:OJF2_52260"/>
<protein>
    <recommendedName>
        <fullName evidence="1">Methyltransferase type 11 domain-containing protein</fullName>
    </recommendedName>
</protein>
<organism evidence="2 3">
    <name type="scientific">Aquisphaera giovannonii</name>
    <dbReference type="NCBI Taxonomy" id="406548"/>
    <lineage>
        <taxon>Bacteria</taxon>
        <taxon>Pseudomonadati</taxon>
        <taxon>Planctomycetota</taxon>
        <taxon>Planctomycetia</taxon>
        <taxon>Isosphaerales</taxon>
        <taxon>Isosphaeraceae</taxon>
        <taxon>Aquisphaera</taxon>
    </lineage>
</organism>
<proteinExistence type="predicted"/>
<name>A0A5B9W997_9BACT</name>
<dbReference type="AlphaFoldDB" id="A0A5B9W997"/>
<dbReference type="EMBL" id="CP042997">
    <property type="protein sequence ID" value="QEH36641.1"/>
    <property type="molecule type" value="Genomic_DNA"/>
</dbReference>
<dbReference type="RefSeq" id="WP_148596305.1">
    <property type="nucleotide sequence ID" value="NZ_CP042997.1"/>
</dbReference>
<reference evidence="2 3" key="1">
    <citation type="submission" date="2019-08" db="EMBL/GenBank/DDBJ databases">
        <title>Deep-cultivation of Planctomycetes and their phenomic and genomic characterization uncovers novel biology.</title>
        <authorList>
            <person name="Wiegand S."/>
            <person name="Jogler M."/>
            <person name="Boedeker C."/>
            <person name="Pinto D."/>
            <person name="Vollmers J."/>
            <person name="Rivas-Marin E."/>
            <person name="Kohn T."/>
            <person name="Peeters S.H."/>
            <person name="Heuer A."/>
            <person name="Rast P."/>
            <person name="Oberbeckmann S."/>
            <person name="Bunk B."/>
            <person name="Jeske O."/>
            <person name="Meyerdierks A."/>
            <person name="Storesund J.E."/>
            <person name="Kallscheuer N."/>
            <person name="Luecker S."/>
            <person name="Lage O.M."/>
            <person name="Pohl T."/>
            <person name="Merkel B.J."/>
            <person name="Hornburger P."/>
            <person name="Mueller R.-W."/>
            <person name="Bruemmer F."/>
            <person name="Labrenz M."/>
            <person name="Spormann A.M."/>
            <person name="Op den Camp H."/>
            <person name="Overmann J."/>
            <person name="Amann R."/>
            <person name="Jetten M.S.M."/>
            <person name="Mascher T."/>
            <person name="Medema M.H."/>
            <person name="Devos D.P."/>
            <person name="Kaster A.-K."/>
            <person name="Ovreas L."/>
            <person name="Rohde M."/>
            <person name="Galperin M.Y."/>
            <person name="Jogler C."/>
        </authorList>
    </citation>
    <scope>NUCLEOTIDE SEQUENCE [LARGE SCALE GENOMIC DNA]</scope>
    <source>
        <strain evidence="2 3">OJF2</strain>
    </source>
</reference>
<sequence length="237" mass="26396">MRDHNKAFCRLAAETIDCPGPVFEFGSYQVEGQEGYANLRAFFPGKDYVGCDMRPGPGVDRVEDVTAISLPDGSAGTVLCIETFEHVFKVHRAFDEVWRILKPGGVFVITTPLNFRIHGYPDDYWRMTPSCLRRMMAPYAARVSGYQGHASFPHSVMAVGIKPPAPADAAGRLDRLVSAYRSWLREAESALPFRVKVRRAVSQVYRSRGERNQVSGYYKADFAIDLGEGERPLAQAG</sequence>
<dbReference type="OrthoDB" id="272052at2"/>
<keyword evidence="3" id="KW-1185">Reference proteome</keyword>
<evidence type="ECO:0000313" key="3">
    <source>
        <dbReference type="Proteomes" id="UP000324233"/>
    </source>
</evidence>
<accession>A0A5B9W997</accession>